<accession>A0A364RFE4</accession>
<feature type="coiled-coil region" evidence="1">
    <location>
        <begin position="83"/>
        <end position="124"/>
    </location>
</feature>
<feature type="region of interest" description="Disordered" evidence="2">
    <location>
        <begin position="22"/>
        <end position="41"/>
    </location>
</feature>
<feature type="transmembrane region" description="Helical" evidence="3">
    <location>
        <begin position="139"/>
        <end position="162"/>
    </location>
</feature>
<keyword evidence="3" id="KW-0812">Transmembrane</keyword>
<evidence type="ECO:0000313" key="6">
    <source>
        <dbReference type="Proteomes" id="UP000251692"/>
    </source>
</evidence>
<evidence type="ECO:0000256" key="4">
    <source>
        <dbReference type="SAM" id="SignalP"/>
    </source>
</evidence>
<feature type="chain" id="PRO_5016875906" description="tRNA (Guanine-N1)-methyltransferase" evidence="4">
    <location>
        <begin position="20"/>
        <end position="220"/>
    </location>
</feature>
<sequence>MKHLLLLLIFALSLPAARAQNTASQPTGSQNLESQFSNLKSKSNSYQEKGQTFKVVNQKMLDAFWDNVKKTMLVTEKQLADARKGTDKQLVEARQRIADQEKQLQDLKLENQQKQASIDESDKAIASISVFGMDMPKQLYVILTSVIILGLLIAMGVILSLYKSNKRIAVEKQRAFEEVDQELAEHKKLAREKELKLKRDLQTEMNKVSELNQQLTSRSK</sequence>
<dbReference type="OrthoDB" id="982816at2"/>
<dbReference type="EMBL" id="QMDV01000002">
    <property type="protein sequence ID" value="RAU82876.1"/>
    <property type="molecule type" value="Genomic_DNA"/>
</dbReference>
<keyword evidence="3" id="KW-1133">Transmembrane helix</keyword>
<evidence type="ECO:0000256" key="3">
    <source>
        <dbReference type="SAM" id="Phobius"/>
    </source>
</evidence>
<proteinExistence type="predicted"/>
<evidence type="ECO:0008006" key="7">
    <source>
        <dbReference type="Google" id="ProtNLM"/>
    </source>
</evidence>
<gene>
    <name evidence="5" type="ORF">DP923_06405</name>
</gene>
<protein>
    <recommendedName>
        <fullName evidence="7">tRNA (Guanine-N1)-methyltransferase</fullName>
    </recommendedName>
</protein>
<comment type="caution">
    <text evidence="5">The sequence shown here is derived from an EMBL/GenBank/DDBJ whole genome shotgun (WGS) entry which is preliminary data.</text>
</comment>
<evidence type="ECO:0000256" key="1">
    <source>
        <dbReference type="SAM" id="Coils"/>
    </source>
</evidence>
<dbReference type="Proteomes" id="UP000251692">
    <property type="component" value="Unassembled WGS sequence"/>
</dbReference>
<feature type="signal peptide" evidence="4">
    <location>
        <begin position="1"/>
        <end position="19"/>
    </location>
</feature>
<dbReference type="RefSeq" id="WP_112305025.1">
    <property type="nucleotide sequence ID" value="NZ_QMDV01000002.1"/>
</dbReference>
<keyword evidence="1" id="KW-0175">Coiled coil</keyword>
<reference evidence="5 6" key="1">
    <citation type="submission" date="2018-06" db="EMBL/GenBank/DDBJ databases">
        <authorList>
            <person name="Liu Z.-W."/>
        </authorList>
    </citation>
    <scope>NUCLEOTIDE SEQUENCE [LARGE SCALE GENOMIC DNA]</scope>
    <source>
        <strain evidence="5 6">2b14</strain>
    </source>
</reference>
<reference evidence="5 6" key="2">
    <citation type="submission" date="2018-07" db="EMBL/GenBank/DDBJ databases">
        <title>Pontibacter sp. 2b14 genomic sequence and assembly.</title>
        <authorList>
            <person name="Du Z.-J."/>
        </authorList>
    </citation>
    <scope>NUCLEOTIDE SEQUENCE [LARGE SCALE GENOMIC DNA]</scope>
    <source>
        <strain evidence="5 6">2b14</strain>
    </source>
</reference>
<name>A0A364RFE4_9BACT</name>
<evidence type="ECO:0000256" key="2">
    <source>
        <dbReference type="SAM" id="MobiDB-lite"/>
    </source>
</evidence>
<organism evidence="5 6">
    <name type="scientific">Pontibacter arcticus</name>
    <dbReference type="NCBI Taxonomy" id="2080288"/>
    <lineage>
        <taxon>Bacteria</taxon>
        <taxon>Pseudomonadati</taxon>
        <taxon>Bacteroidota</taxon>
        <taxon>Cytophagia</taxon>
        <taxon>Cytophagales</taxon>
        <taxon>Hymenobacteraceae</taxon>
        <taxon>Pontibacter</taxon>
    </lineage>
</organism>
<feature type="coiled-coil region" evidence="1">
    <location>
        <begin position="172"/>
        <end position="218"/>
    </location>
</feature>
<dbReference type="AlphaFoldDB" id="A0A364RFE4"/>
<keyword evidence="6" id="KW-1185">Reference proteome</keyword>
<keyword evidence="3" id="KW-0472">Membrane</keyword>
<keyword evidence="4" id="KW-0732">Signal</keyword>
<evidence type="ECO:0000313" key="5">
    <source>
        <dbReference type="EMBL" id="RAU82876.1"/>
    </source>
</evidence>